<dbReference type="AlphaFoldDB" id="A0A8X6QS05"/>
<feature type="region of interest" description="Disordered" evidence="1">
    <location>
        <begin position="24"/>
        <end position="57"/>
    </location>
</feature>
<accession>A0A8X6QS05</accession>
<dbReference type="EMBL" id="BMAW01084654">
    <property type="protein sequence ID" value="GFU39630.1"/>
    <property type="molecule type" value="Genomic_DNA"/>
</dbReference>
<protein>
    <submittedName>
        <fullName evidence="2">Uncharacterized protein</fullName>
    </submittedName>
</protein>
<proteinExistence type="predicted"/>
<organism evidence="2 3">
    <name type="scientific">Nephila pilipes</name>
    <name type="common">Giant wood spider</name>
    <name type="synonym">Nephila maculata</name>
    <dbReference type="NCBI Taxonomy" id="299642"/>
    <lineage>
        <taxon>Eukaryota</taxon>
        <taxon>Metazoa</taxon>
        <taxon>Ecdysozoa</taxon>
        <taxon>Arthropoda</taxon>
        <taxon>Chelicerata</taxon>
        <taxon>Arachnida</taxon>
        <taxon>Araneae</taxon>
        <taxon>Araneomorphae</taxon>
        <taxon>Entelegynae</taxon>
        <taxon>Araneoidea</taxon>
        <taxon>Nephilidae</taxon>
        <taxon>Nephila</taxon>
    </lineage>
</organism>
<gene>
    <name evidence="2" type="ORF">NPIL_424801</name>
</gene>
<evidence type="ECO:0000313" key="2">
    <source>
        <dbReference type="EMBL" id="GFU39630.1"/>
    </source>
</evidence>
<dbReference type="Proteomes" id="UP000887013">
    <property type="component" value="Unassembled WGS sequence"/>
</dbReference>
<sequence>MSPYELETQRLRDLLATVESDDDCISEIEDDTDNEMFSGRNTDTEEDDELDHDNSEDFIGKDGKTVWKKNKMSALNPKTEKHECDVQNGKIISAKNTWIYFVKSVN</sequence>
<keyword evidence="3" id="KW-1185">Reference proteome</keyword>
<evidence type="ECO:0000256" key="1">
    <source>
        <dbReference type="SAM" id="MobiDB-lite"/>
    </source>
</evidence>
<comment type="caution">
    <text evidence="2">The sequence shown here is derived from an EMBL/GenBank/DDBJ whole genome shotgun (WGS) entry which is preliminary data.</text>
</comment>
<evidence type="ECO:0000313" key="3">
    <source>
        <dbReference type="Proteomes" id="UP000887013"/>
    </source>
</evidence>
<feature type="compositionally biased region" description="Acidic residues" evidence="1">
    <location>
        <begin position="24"/>
        <end position="34"/>
    </location>
</feature>
<name>A0A8X6QS05_NEPPI</name>
<reference evidence="2" key="1">
    <citation type="submission" date="2020-08" db="EMBL/GenBank/DDBJ databases">
        <title>Multicomponent nature underlies the extraordinary mechanical properties of spider dragline silk.</title>
        <authorList>
            <person name="Kono N."/>
            <person name="Nakamura H."/>
            <person name="Mori M."/>
            <person name="Yoshida Y."/>
            <person name="Ohtoshi R."/>
            <person name="Malay A.D."/>
            <person name="Moran D.A.P."/>
            <person name="Tomita M."/>
            <person name="Numata K."/>
            <person name="Arakawa K."/>
        </authorList>
    </citation>
    <scope>NUCLEOTIDE SEQUENCE</scope>
</reference>